<keyword evidence="2" id="KW-1185">Reference proteome</keyword>
<comment type="caution">
    <text evidence="1">The sequence shown here is derived from an EMBL/GenBank/DDBJ whole genome shotgun (WGS) entry which is preliminary data.</text>
</comment>
<proteinExistence type="predicted"/>
<reference evidence="2" key="1">
    <citation type="journal article" date="2019" name="Gigascience">
        <title>De novo genome assembly of the endangered Acer yangbiense, a plant species with extremely small populations endemic to Yunnan Province, China.</title>
        <authorList>
            <person name="Yang J."/>
            <person name="Wariss H.M."/>
            <person name="Tao L."/>
            <person name="Zhang R."/>
            <person name="Yun Q."/>
            <person name="Hollingsworth P."/>
            <person name="Dao Z."/>
            <person name="Luo G."/>
            <person name="Guo H."/>
            <person name="Ma Y."/>
            <person name="Sun W."/>
        </authorList>
    </citation>
    <scope>NUCLEOTIDE SEQUENCE [LARGE SCALE GENOMIC DNA]</scope>
    <source>
        <strain evidence="2">cv. Malutang</strain>
    </source>
</reference>
<dbReference type="Proteomes" id="UP000323000">
    <property type="component" value="Chromosome 7"/>
</dbReference>
<dbReference type="EMBL" id="VAHF01000007">
    <property type="protein sequence ID" value="TXG58784.1"/>
    <property type="molecule type" value="Genomic_DNA"/>
</dbReference>
<protein>
    <submittedName>
        <fullName evidence="1">Uncharacterized protein</fullName>
    </submittedName>
</protein>
<sequence>MALPDHVMDIIDPSMLFSEEVNDREISPDHIEERAVITYNDPNVSIQSLEIEEYLVSVMRIGLASSTTFPRERMAMKDVLKNLVSYDNLLLRLLILSLGIPCQSATYQRILIVRSSPPPPLDRQSTATRPEPPF</sequence>
<name>A0A5C7HPN0_9ROSI</name>
<evidence type="ECO:0000313" key="2">
    <source>
        <dbReference type="Proteomes" id="UP000323000"/>
    </source>
</evidence>
<dbReference type="OrthoDB" id="1103805at2759"/>
<organism evidence="1 2">
    <name type="scientific">Acer yangbiense</name>
    <dbReference type="NCBI Taxonomy" id="1000413"/>
    <lineage>
        <taxon>Eukaryota</taxon>
        <taxon>Viridiplantae</taxon>
        <taxon>Streptophyta</taxon>
        <taxon>Embryophyta</taxon>
        <taxon>Tracheophyta</taxon>
        <taxon>Spermatophyta</taxon>
        <taxon>Magnoliopsida</taxon>
        <taxon>eudicotyledons</taxon>
        <taxon>Gunneridae</taxon>
        <taxon>Pentapetalae</taxon>
        <taxon>rosids</taxon>
        <taxon>malvids</taxon>
        <taxon>Sapindales</taxon>
        <taxon>Sapindaceae</taxon>
        <taxon>Hippocastanoideae</taxon>
        <taxon>Acereae</taxon>
        <taxon>Acer</taxon>
    </lineage>
</organism>
<dbReference type="AlphaFoldDB" id="A0A5C7HPN0"/>
<accession>A0A5C7HPN0</accession>
<evidence type="ECO:0000313" key="1">
    <source>
        <dbReference type="EMBL" id="TXG58784.1"/>
    </source>
</evidence>
<gene>
    <name evidence="1" type="ORF">EZV62_016613</name>
</gene>